<comment type="caution">
    <text evidence="1">The sequence shown here is derived from an EMBL/GenBank/DDBJ whole genome shotgun (WGS) entry which is preliminary data.</text>
</comment>
<evidence type="ECO:0000313" key="1">
    <source>
        <dbReference type="EMBL" id="HIY22464.1"/>
    </source>
</evidence>
<protein>
    <submittedName>
        <fullName evidence="1">DUF1847 domain-containing protein</fullName>
    </submittedName>
</protein>
<accession>A0A9D1YAF1</accession>
<name>A0A9D1YAF1_9FIRM</name>
<evidence type="ECO:0000313" key="2">
    <source>
        <dbReference type="Proteomes" id="UP000823868"/>
    </source>
</evidence>
<gene>
    <name evidence="1" type="ORF">H9841_11270</name>
</gene>
<dbReference type="EMBL" id="DXDX01000204">
    <property type="protein sequence ID" value="HIY22464.1"/>
    <property type="molecule type" value="Genomic_DNA"/>
</dbReference>
<reference evidence="1" key="1">
    <citation type="journal article" date="2021" name="PeerJ">
        <title>Extensive microbial diversity within the chicken gut microbiome revealed by metagenomics and culture.</title>
        <authorList>
            <person name="Gilroy R."/>
            <person name="Ravi A."/>
            <person name="Getino M."/>
            <person name="Pursley I."/>
            <person name="Horton D.L."/>
            <person name="Alikhan N.F."/>
            <person name="Baker D."/>
            <person name="Gharbi K."/>
            <person name="Hall N."/>
            <person name="Watson M."/>
            <person name="Adriaenssens E.M."/>
            <person name="Foster-Nyarko E."/>
            <person name="Jarju S."/>
            <person name="Secka A."/>
            <person name="Antonio M."/>
            <person name="Oren A."/>
            <person name="Chaudhuri R.R."/>
            <person name="La Ragione R."/>
            <person name="Hildebrand F."/>
            <person name="Pallen M.J."/>
        </authorList>
    </citation>
    <scope>NUCLEOTIDE SEQUENCE</scope>
    <source>
        <strain evidence="1">ChiBcec16_6824</strain>
    </source>
</reference>
<dbReference type="Proteomes" id="UP000823868">
    <property type="component" value="Unassembled WGS sequence"/>
</dbReference>
<dbReference type="InterPro" id="IPR014997">
    <property type="entry name" value="DUF1847"/>
</dbReference>
<dbReference type="AlphaFoldDB" id="A0A9D1YAF1"/>
<dbReference type="Pfam" id="PF08901">
    <property type="entry name" value="DUF1847"/>
    <property type="match status" value="1"/>
</dbReference>
<proteinExistence type="predicted"/>
<reference evidence="1" key="2">
    <citation type="submission" date="2021-04" db="EMBL/GenBank/DDBJ databases">
        <authorList>
            <person name="Gilroy R."/>
        </authorList>
    </citation>
    <scope>NUCLEOTIDE SEQUENCE</scope>
    <source>
        <strain evidence="1">ChiBcec16_6824</strain>
    </source>
</reference>
<sequence length="222" mass="24582">MYTCVKCGRMGCSFQDLEKALPQCPSRDEELQARARRAYEEEENHLIAQQSACTEAEGYGRDTRLIEILHFMKRCGYHRIGFAFCKGLAKEAQEVGRILEYHGFEVVSVVCKNGAHPKAILGISDAETLSGDAQHEVMCNPIAQAMALNDAKTEFNLMLGLCVGHDTLFFKYIESPVTVLAVKDRVTGHNPLAPIYCANGYYKKKFYPAPQEGAPAPAAESL</sequence>
<organism evidence="1 2">
    <name type="scientific">Candidatus Flavonifractor merdigallinarum</name>
    <dbReference type="NCBI Taxonomy" id="2838589"/>
    <lineage>
        <taxon>Bacteria</taxon>
        <taxon>Bacillati</taxon>
        <taxon>Bacillota</taxon>
        <taxon>Clostridia</taxon>
        <taxon>Eubacteriales</taxon>
        <taxon>Oscillospiraceae</taxon>
        <taxon>Flavonifractor</taxon>
    </lineage>
</organism>